<sequence length="284" mass="31479">SGLGDGELREAKASMEVVAEKSRQRVQGIRGRLVEGSTLEAESSSELPPGQFEWRRFQRKKAQANVRTVEDKLADKGVVVGRESKLLLTLKETGYHIQLVWTPVRAGGELGDREVITSDAAVVVAAPQGISLQIPEKVYEGELLRPQSSYFGGTEGGSTYYWYAMPQPYDPSHSAKDLQDKFFCFARTRCINPWLPDIGELQHLAVVWTPCRSDGRRGPPVIAHCLVMPTNTTVKSVSMEVALRTELNLPLFKGQTIYQSGLQGLCMLSWWRCRPGLDGDGEKA</sequence>
<comment type="caution">
    <text evidence="2">The sequence shown here is derived from an EMBL/GenBank/DDBJ whole genome shotgun (WGS) entry which is preliminary data.</text>
</comment>
<gene>
    <name evidence="2" type="ORF">CYMTET_20902</name>
</gene>
<dbReference type="Pfam" id="PF23197">
    <property type="entry name" value="IG_AIR9"/>
    <property type="match status" value="1"/>
</dbReference>
<dbReference type="Proteomes" id="UP001190700">
    <property type="component" value="Unassembled WGS sequence"/>
</dbReference>
<protein>
    <recommendedName>
        <fullName evidence="1">AIR9-like A9 domain-containing protein</fullName>
    </recommendedName>
</protein>
<reference evidence="2 3" key="1">
    <citation type="journal article" date="2015" name="Genome Biol. Evol.">
        <title>Comparative Genomics of a Bacterivorous Green Alga Reveals Evolutionary Causalities and Consequences of Phago-Mixotrophic Mode of Nutrition.</title>
        <authorList>
            <person name="Burns J.A."/>
            <person name="Paasch A."/>
            <person name="Narechania A."/>
            <person name="Kim E."/>
        </authorList>
    </citation>
    <scope>NUCLEOTIDE SEQUENCE [LARGE SCALE GENOMIC DNA]</scope>
    <source>
        <strain evidence="2 3">PLY_AMNH</strain>
    </source>
</reference>
<keyword evidence="3" id="KW-1185">Reference proteome</keyword>
<dbReference type="EMBL" id="LGRX02010239">
    <property type="protein sequence ID" value="KAK3270714.1"/>
    <property type="molecule type" value="Genomic_DNA"/>
</dbReference>
<feature type="non-terminal residue" evidence="2">
    <location>
        <position position="1"/>
    </location>
</feature>
<feature type="domain" description="AIR9-like A9" evidence="1">
    <location>
        <begin position="131"/>
        <end position="222"/>
    </location>
</feature>
<evidence type="ECO:0000313" key="2">
    <source>
        <dbReference type="EMBL" id="KAK3270714.1"/>
    </source>
</evidence>
<evidence type="ECO:0000313" key="3">
    <source>
        <dbReference type="Proteomes" id="UP001190700"/>
    </source>
</evidence>
<proteinExistence type="predicted"/>
<accession>A0AAE0G384</accession>
<name>A0AAE0G384_9CHLO</name>
<organism evidence="2 3">
    <name type="scientific">Cymbomonas tetramitiformis</name>
    <dbReference type="NCBI Taxonomy" id="36881"/>
    <lineage>
        <taxon>Eukaryota</taxon>
        <taxon>Viridiplantae</taxon>
        <taxon>Chlorophyta</taxon>
        <taxon>Pyramimonadophyceae</taxon>
        <taxon>Pyramimonadales</taxon>
        <taxon>Pyramimonadaceae</taxon>
        <taxon>Cymbomonas</taxon>
    </lineage>
</organism>
<evidence type="ECO:0000259" key="1">
    <source>
        <dbReference type="Pfam" id="PF23197"/>
    </source>
</evidence>
<dbReference type="AlphaFoldDB" id="A0AAE0G384"/>
<dbReference type="InterPro" id="IPR056284">
    <property type="entry name" value="AIR9-like_A9"/>
</dbReference>